<dbReference type="RefSeq" id="WP_184793233.1">
    <property type="nucleotide sequence ID" value="NZ_JACHMY010000001.1"/>
</dbReference>
<accession>A0A7W9J0D5</accession>
<dbReference type="EMBL" id="JACHMY010000001">
    <property type="protein sequence ID" value="MBB5833329.1"/>
    <property type="molecule type" value="Genomic_DNA"/>
</dbReference>
<keyword evidence="3" id="KW-1185">Reference proteome</keyword>
<comment type="caution">
    <text evidence="2">The sequence shown here is derived from an EMBL/GenBank/DDBJ whole genome shotgun (WGS) entry which is preliminary data.</text>
</comment>
<proteinExistence type="predicted"/>
<name>A0A7W9J0D5_9ACTN</name>
<evidence type="ECO:0000256" key="1">
    <source>
        <dbReference type="SAM" id="Phobius"/>
    </source>
</evidence>
<gene>
    <name evidence="2" type="ORF">HDA39_000063</name>
</gene>
<keyword evidence="1" id="KW-1133">Transmembrane helix</keyword>
<evidence type="ECO:0000313" key="3">
    <source>
        <dbReference type="Proteomes" id="UP000549971"/>
    </source>
</evidence>
<feature type="transmembrane region" description="Helical" evidence="1">
    <location>
        <begin position="6"/>
        <end position="32"/>
    </location>
</feature>
<dbReference type="AlphaFoldDB" id="A0A7W9J0D5"/>
<reference evidence="2 3" key="1">
    <citation type="submission" date="2020-08" db="EMBL/GenBank/DDBJ databases">
        <title>Sequencing the genomes of 1000 actinobacteria strains.</title>
        <authorList>
            <person name="Klenk H.-P."/>
        </authorList>
    </citation>
    <scope>NUCLEOTIDE SEQUENCE [LARGE SCALE GENOMIC DNA]</scope>
    <source>
        <strain evidence="2 3">DSM 28967</strain>
    </source>
</reference>
<dbReference type="Proteomes" id="UP000549971">
    <property type="component" value="Unassembled WGS sequence"/>
</dbReference>
<sequence>MKSSGSVWFVYAVAVVVTFLIGLLAFSVFVLAKVFGSSEPGPAPAPPPVTQAAPAPTPTPKTTTVKVFEIRPVVADDRQLVLIVATPAGCTRALRATTYAEGPGAVAVRVTQQAYRTGCTWQRKPVLATAARPLGTRSLIVNGTLWTPTRSGGYEQALATTSARTNGT</sequence>
<keyword evidence="1" id="KW-0472">Membrane</keyword>
<keyword evidence="1" id="KW-0812">Transmembrane</keyword>
<protein>
    <submittedName>
        <fullName evidence="2">Na+-transporting methylmalonyl-CoA/oxaloacetate decarboxylase gamma subunit</fullName>
    </submittedName>
</protein>
<organism evidence="2 3">
    <name type="scientific">Kribbella italica</name>
    <dbReference type="NCBI Taxonomy" id="1540520"/>
    <lineage>
        <taxon>Bacteria</taxon>
        <taxon>Bacillati</taxon>
        <taxon>Actinomycetota</taxon>
        <taxon>Actinomycetes</taxon>
        <taxon>Propionibacteriales</taxon>
        <taxon>Kribbellaceae</taxon>
        <taxon>Kribbella</taxon>
    </lineage>
</organism>
<evidence type="ECO:0000313" key="2">
    <source>
        <dbReference type="EMBL" id="MBB5833329.1"/>
    </source>
</evidence>